<dbReference type="PANTHER" id="PTHR11358:SF26">
    <property type="entry name" value="GUANIDINO ACID HYDROLASE, MITOCHONDRIAL"/>
    <property type="match status" value="1"/>
</dbReference>
<dbReference type="PIRSF" id="PIRSF036979">
    <property type="entry name" value="Arginase"/>
    <property type="match status" value="1"/>
</dbReference>
<keyword evidence="4" id="KW-0464">Manganese</keyword>
<feature type="binding site" evidence="4">
    <location>
        <position position="207"/>
    </location>
    <ligand>
        <name>Mn(2+)</name>
        <dbReference type="ChEBI" id="CHEBI:29035"/>
        <label>1</label>
    </ligand>
</feature>
<dbReference type="Gene3D" id="3.40.800.10">
    <property type="entry name" value="Ureohydrolase domain"/>
    <property type="match status" value="1"/>
</dbReference>
<protein>
    <submittedName>
        <fullName evidence="6">Agmatinase</fullName>
        <ecNumber evidence="6">3.5.3.11</ecNumber>
    </submittedName>
</protein>
<feature type="binding site" evidence="4">
    <location>
        <position position="103"/>
    </location>
    <ligand>
        <name>Mn(2+)</name>
        <dbReference type="ChEBI" id="CHEBI:29035"/>
        <label>1</label>
    </ligand>
</feature>
<dbReference type="SUPFAM" id="SSF52768">
    <property type="entry name" value="Arginase/deacetylase"/>
    <property type="match status" value="1"/>
</dbReference>
<dbReference type="EC" id="3.5.3.11" evidence="6"/>
<organism evidence="6 7">
    <name type="scientific">Desulfoglaeba alkanexedens ALDC</name>
    <dbReference type="NCBI Taxonomy" id="980445"/>
    <lineage>
        <taxon>Bacteria</taxon>
        <taxon>Pseudomonadati</taxon>
        <taxon>Thermodesulfobacteriota</taxon>
        <taxon>Syntrophobacteria</taxon>
        <taxon>Syntrophobacterales</taxon>
        <taxon>Syntrophobacteraceae</taxon>
        <taxon>Desulfoglaeba</taxon>
    </lineage>
</organism>
<dbReference type="GO" id="GO:0046872">
    <property type="term" value="F:metal ion binding"/>
    <property type="evidence" value="ECO:0007669"/>
    <property type="project" value="UniProtKB-KW"/>
</dbReference>
<dbReference type="NCBIfam" id="TIGR01230">
    <property type="entry name" value="agmatinase"/>
    <property type="match status" value="1"/>
</dbReference>
<accession>A0A4P8L6D3</accession>
<dbReference type="InterPro" id="IPR005925">
    <property type="entry name" value="Agmatinase-rel"/>
</dbReference>
<evidence type="ECO:0000256" key="1">
    <source>
        <dbReference type="ARBA" id="ARBA00009227"/>
    </source>
</evidence>
<evidence type="ECO:0000256" key="4">
    <source>
        <dbReference type="PIRSR" id="PIRSR036979-1"/>
    </source>
</evidence>
<dbReference type="InterPro" id="IPR023696">
    <property type="entry name" value="Ureohydrolase_dom_sf"/>
</dbReference>
<dbReference type="PROSITE" id="PS51409">
    <property type="entry name" value="ARGINASE_2"/>
    <property type="match status" value="1"/>
</dbReference>
<dbReference type="AlphaFoldDB" id="A0A4P8L6D3"/>
<gene>
    <name evidence="6" type="primary">speB</name>
    <name evidence="6" type="ORF">FDQ92_08135</name>
</gene>
<dbReference type="InterPro" id="IPR006035">
    <property type="entry name" value="Ureohydrolase"/>
</dbReference>
<comment type="similarity">
    <text evidence="1">Belongs to the arginase family. Agmatinase subfamily.</text>
</comment>
<dbReference type="CDD" id="cd11593">
    <property type="entry name" value="Agmatinase-like_2"/>
    <property type="match status" value="1"/>
</dbReference>
<keyword evidence="7" id="KW-1185">Reference proteome</keyword>
<keyword evidence="3 5" id="KW-0378">Hydrolase</keyword>
<dbReference type="GO" id="GO:0008783">
    <property type="term" value="F:agmatinase activity"/>
    <property type="evidence" value="ECO:0007669"/>
    <property type="project" value="UniProtKB-EC"/>
</dbReference>
<proteinExistence type="inferred from homology"/>
<feature type="binding site" evidence="4">
    <location>
        <position position="128"/>
    </location>
    <ligand>
        <name>Mn(2+)</name>
        <dbReference type="ChEBI" id="CHEBI:29035"/>
        <label>1</label>
    </ligand>
</feature>
<evidence type="ECO:0000256" key="5">
    <source>
        <dbReference type="RuleBase" id="RU003684"/>
    </source>
</evidence>
<sequence>MGLTSPEADFESARFVVLPVPYDGTTTFRAGTREGPRAILHASRELESYDEETGEEPHRRGIATLDELAITVASPKEMVDRVRDAGRILFEAGKLPVMLGGEHLLSLGMIEAAAAFHPRLTVLQLDAHADFKDHYQESPYSNACVMRRVWERVPVVQAGIRSLTREEHHFLIENRVPSYFARDLHEVPERLDEVPEDLGPEVYVTIDLDVFDPSVMPSVGTPEPGGLTWYQVLRLLRRVTETRRVVGFDVMELLPQPHLAAPDFLAARLVHKMLAYISLDISRRPC</sequence>
<dbReference type="Proteomes" id="UP000298602">
    <property type="component" value="Chromosome"/>
</dbReference>
<dbReference type="GO" id="GO:0033389">
    <property type="term" value="P:putrescine biosynthetic process from arginine, via agmatine"/>
    <property type="evidence" value="ECO:0007669"/>
    <property type="project" value="TreeGrafter"/>
</dbReference>
<dbReference type="EMBL" id="CP040098">
    <property type="protein sequence ID" value="QCQ23500.1"/>
    <property type="molecule type" value="Genomic_DNA"/>
</dbReference>
<feature type="binding site" evidence="4">
    <location>
        <position position="126"/>
    </location>
    <ligand>
        <name>Mn(2+)</name>
        <dbReference type="ChEBI" id="CHEBI:29035"/>
        <label>2</label>
    </ligand>
</feature>
<keyword evidence="2 4" id="KW-0479">Metal-binding</keyword>
<feature type="binding site" evidence="4">
    <location>
        <position position="130"/>
    </location>
    <ligand>
        <name>Mn(2+)</name>
        <dbReference type="ChEBI" id="CHEBI:29035"/>
        <label>1</label>
    </ligand>
</feature>
<dbReference type="OrthoDB" id="9789727at2"/>
<feature type="binding site" evidence="4">
    <location>
        <position position="209"/>
    </location>
    <ligand>
        <name>Mn(2+)</name>
        <dbReference type="ChEBI" id="CHEBI:29035"/>
        <label>1</label>
    </ligand>
</feature>
<evidence type="ECO:0000313" key="6">
    <source>
        <dbReference type="EMBL" id="QCQ23500.1"/>
    </source>
</evidence>
<evidence type="ECO:0000256" key="2">
    <source>
        <dbReference type="ARBA" id="ARBA00022723"/>
    </source>
</evidence>
<dbReference type="PANTHER" id="PTHR11358">
    <property type="entry name" value="ARGINASE/AGMATINASE"/>
    <property type="match status" value="1"/>
</dbReference>
<name>A0A4P8L6D3_9BACT</name>
<dbReference type="Pfam" id="PF00491">
    <property type="entry name" value="Arginase"/>
    <property type="match status" value="1"/>
</dbReference>
<reference evidence="6 7" key="1">
    <citation type="submission" date="2019-05" db="EMBL/GenBank/DDBJ databases">
        <title>The Complete Genome Sequence of the n-alkane-degrading Desulfoglaeba alkanexedens ALDC reveals multiple alkylsuccinate synthase gene clusters.</title>
        <authorList>
            <person name="Callaghan A.V."/>
            <person name="Davidova I.A."/>
            <person name="Duncan K.E."/>
            <person name="Morris B."/>
            <person name="McInerney M.J."/>
        </authorList>
    </citation>
    <scope>NUCLEOTIDE SEQUENCE [LARGE SCALE GENOMIC DNA]</scope>
    <source>
        <strain evidence="6 7">ALDC</strain>
    </source>
</reference>
<reference evidence="6 7" key="2">
    <citation type="submission" date="2019-05" db="EMBL/GenBank/DDBJ databases">
        <authorList>
            <person name="Suflita J.M."/>
            <person name="Marks C.R."/>
        </authorList>
    </citation>
    <scope>NUCLEOTIDE SEQUENCE [LARGE SCALE GENOMIC DNA]</scope>
    <source>
        <strain evidence="6 7">ALDC</strain>
    </source>
</reference>
<evidence type="ECO:0000313" key="7">
    <source>
        <dbReference type="Proteomes" id="UP000298602"/>
    </source>
</evidence>
<dbReference type="KEGG" id="dax:FDQ92_08135"/>
<comment type="cofactor">
    <cofactor evidence="4">
        <name>Mn(2+)</name>
        <dbReference type="ChEBI" id="CHEBI:29035"/>
    </cofactor>
    <text evidence="4">Binds 2 manganese ions per subunit.</text>
</comment>
<evidence type="ECO:0000256" key="3">
    <source>
        <dbReference type="ARBA" id="ARBA00022801"/>
    </source>
</evidence>
<dbReference type="InterPro" id="IPR020855">
    <property type="entry name" value="Ureohydrolase_Mn_BS"/>
</dbReference>
<dbReference type="PROSITE" id="PS01053">
    <property type="entry name" value="ARGINASE_1"/>
    <property type="match status" value="1"/>
</dbReference>